<evidence type="ECO:0008006" key="6">
    <source>
        <dbReference type="Google" id="ProtNLM"/>
    </source>
</evidence>
<dbReference type="Gene3D" id="2.170.130.10">
    <property type="entry name" value="TonB-dependent receptor, plug domain"/>
    <property type="match status" value="1"/>
</dbReference>
<feature type="signal peptide" evidence="1">
    <location>
        <begin position="1"/>
        <end position="21"/>
    </location>
</feature>
<dbReference type="SUPFAM" id="SSF56935">
    <property type="entry name" value="Porins"/>
    <property type="match status" value="1"/>
</dbReference>
<dbReference type="Proteomes" id="UP000250557">
    <property type="component" value="Chromosome"/>
</dbReference>
<sequence length="947" mass="104786">MKPFRITLFAIFLLYRLACTAQTNTLLLNKAVNSLNKWSSAYPTEKVYLHLNKPNYLPGDTIWFKAYTVIGPQHQLSALSSVLYVELINPKDSVINRKIFKLASGTTRSEFALGNSIIDGTYHVRAYTNWMRNAVTDYFYDQSFQIGGIEILTRQAAQQHLISQPDVQFFPEGGFLINGLRSKVAIKVLNAAGLGEDVSGIITDNTGTVVTEFSTQHLGMGVFALTPQKGKNYKVQITDKSGTKFSTDLPLAKDDGLVLTVNNSMADSLRIKITPGAPTFARQRDSTFYLIGQVAGKVYYTTAFKLSEQSFLIKVEKNRFPSGILQLTLLGPDHSPINERVVFIRGNDNLKLAISGAGDKARGRQKMSIDIKAVDIDNKAVVGSFSVAVINESRVSFNEDAEPTIINNLLFTSDIKGFIEKPNYYFTNIDDKKNADLDILMLTQGYRRFDWPNILDEKLPAVIYKPEDALTLTGTLKSSSGGLLSNGKISLTSTADNLFIDTVTDANGDFKFSNLDLSDTSKIVLRARKENNGKNVSIFVKQPDYPVINKSKHAGDNNDLLDLSPEQIVILRMNATEIRKKRQIDSLKNGVQLKEVKIKGEKNKSLAELNRYGTIQDRKLDMSKLRNKNFSSLGDALFWTEPLYFGQKSAYIRKPAASPVQAIQDTTKGILVDGISYTPDILNSLLASEIESIHIIAPIDPRASAPIIVITTKRKAGTDTTVLKQVNITAKRINKKPDMSYSQNLNGPGNADQVIMGDKIGSGCIRLSDCLIGRVFGVYFEKDGSPRNTRRRSGKMSVIVDGNILNGDALNNVNANDIYSIEVLRSGASIAIYGSSVGAGALVITTKRGNNNFVTSESPSGLITYPFKGFSKSRVFYSPKYRHTANETEGTDLRNAIYWQPDLFTDKDGKATFEYFNADTKGTYRIVIEGIDADGNLGRQVYRYKVE</sequence>
<evidence type="ECO:0000313" key="5">
    <source>
        <dbReference type="Proteomes" id="UP000663940"/>
    </source>
</evidence>
<name>A0AAE6JLE0_9SPHI</name>
<proteinExistence type="predicted"/>
<feature type="chain" id="PRO_5041950766" description="TonB-dependent receptor plug domain-containing protein" evidence="1">
    <location>
        <begin position="22"/>
        <end position="947"/>
    </location>
</feature>
<accession>A0AAE6JLE0</accession>
<dbReference type="EMBL" id="CP071880">
    <property type="protein sequence ID" value="QTE49953.1"/>
    <property type="molecule type" value="Genomic_DNA"/>
</dbReference>
<organism evidence="2 4">
    <name type="scientific">Mucilaginibacter rubeus</name>
    <dbReference type="NCBI Taxonomy" id="2027860"/>
    <lineage>
        <taxon>Bacteria</taxon>
        <taxon>Pseudomonadati</taxon>
        <taxon>Bacteroidota</taxon>
        <taxon>Sphingobacteriia</taxon>
        <taxon>Sphingobacteriales</taxon>
        <taxon>Sphingobacteriaceae</taxon>
        <taxon>Mucilaginibacter</taxon>
    </lineage>
</organism>
<dbReference type="Proteomes" id="UP000663940">
    <property type="component" value="Chromosome"/>
</dbReference>
<dbReference type="Gene3D" id="2.60.40.1930">
    <property type="match status" value="1"/>
</dbReference>
<reference evidence="2 4" key="1">
    <citation type="submission" date="2019-08" db="EMBL/GenBank/DDBJ databases">
        <title>Comparative genome analysis confer to the adaptation heavy metal polluted environment.</title>
        <authorList>
            <person name="Li Y."/>
        </authorList>
    </citation>
    <scope>NUCLEOTIDE SEQUENCE [LARGE SCALE GENOMIC DNA]</scope>
    <source>
        <strain evidence="2 4">P2</strain>
    </source>
</reference>
<evidence type="ECO:0000313" key="3">
    <source>
        <dbReference type="EMBL" id="QTE49953.1"/>
    </source>
</evidence>
<evidence type="ECO:0000313" key="2">
    <source>
        <dbReference type="EMBL" id="QEM07486.1"/>
    </source>
</evidence>
<keyword evidence="1" id="KW-0732">Signal</keyword>
<evidence type="ECO:0000313" key="4">
    <source>
        <dbReference type="Proteomes" id="UP000250557"/>
    </source>
</evidence>
<evidence type="ECO:0000256" key="1">
    <source>
        <dbReference type="SAM" id="SignalP"/>
    </source>
</evidence>
<protein>
    <recommendedName>
        <fullName evidence="6">TonB-dependent receptor plug domain-containing protein</fullName>
    </recommendedName>
</protein>
<dbReference type="RefSeq" id="WP_112657104.1">
    <property type="nucleotide sequence ID" value="NZ_CP071879.1"/>
</dbReference>
<dbReference type="EMBL" id="CP043451">
    <property type="protein sequence ID" value="QEM07486.1"/>
    <property type="molecule type" value="Genomic_DNA"/>
</dbReference>
<dbReference type="InterPro" id="IPR037066">
    <property type="entry name" value="Plug_dom_sf"/>
</dbReference>
<keyword evidence="5" id="KW-1185">Reference proteome</keyword>
<gene>
    <name evidence="2" type="ORF">DIU31_029765</name>
    <name evidence="3" type="ORF">J3L21_31245</name>
</gene>
<reference evidence="3 5" key="2">
    <citation type="submission" date="2021-03" db="EMBL/GenBank/DDBJ databases">
        <title>Mucilaginibacter strains isolated from gold and copper mining confer multi heavy-metal resistance.</title>
        <authorList>
            <person name="Li Y."/>
        </authorList>
    </citation>
    <scope>NUCLEOTIDE SEQUENCE [LARGE SCALE GENOMIC DNA]</scope>
    <source>
        <strain evidence="3 5">P2-4</strain>
    </source>
</reference>
<dbReference type="AlphaFoldDB" id="A0AAE6JLE0"/>